<dbReference type="KEGG" id="rno:292711"/>
<dbReference type="ExpressionAtlas" id="M0R4W1">
    <property type="expression patterns" value="baseline"/>
</dbReference>
<dbReference type="Ensembl" id="ENSRNOT00000072555.4">
    <property type="protein sequence ID" value="ENSRNOP00000064410.1"/>
    <property type="gene ID" value="ENSRNOG00000049821.4"/>
</dbReference>
<reference evidence="6" key="3">
    <citation type="submission" date="2025-09" db="UniProtKB">
        <authorList>
            <consortium name="Ensembl"/>
        </authorList>
    </citation>
    <scope>IDENTIFICATION</scope>
    <source>
        <strain evidence="6">Brown Norway</strain>
    </source>
</reference>
<accession>M0R4W1</accession>
<evidence type="ECO:0000313" key="7">
    <source>
        <dbReference type="Proteomes" id="UP000002494"/>
    </source>
</evidence>
<protein>
    <submittedName>
        <fullName evidence="6">Ly6/PLAUR domain containing 10</fullName>
    </submittedName>
</protein>
<dbReference type="STRING" id="10116.ENSRNOP00000067693"/>
<keyword evidence="7" id="KW-1185">Reference proteome</keyword>
<organism evidence="6 7">
    <name type="scientific">Rattus norvegicus</name>
    <name type="common">Rat</name>
    <dbReference type="NCBI Taxonomy" id="10116"/>
    <lineage>
        <taxon>Eukaryota</taxon>
        <taxon>Metazoa</taxon>
        <taxon>Chordata</taxon>
        <taxon>Craniata</taxon>
        <taxon>Vertebrata</taxon>
        <taxon>Euteleostomi</taxon>
        <taxon>Mammalia</taxon>
        <taxon>Eutheria</taxon>
        <taxon>Euarchontoglires</taxon>
        <taxon>Glires</taxon>
        <taxon>Rodentia</taxon>
        <taxon>Myomorpha</taxon>
        <taxon>Muroidea</taxon>
        <taxon>Muridae</taxon>
        <taxon>Murinae</taxon>
        <taxon>Rattus</taxon>
    </lineage>
</organism>
<dbReference type="CTD" id="232972"/>
<evidence type="ECO:0000256" key="1">
    <source>
        <dbReference type="ARBA" id="ARBA00004236"/>
    </source>
</evidence>
<dbReference type="AGR" id="RGD:1564380"/>
<dbReference type="AlphaFoldDB" id="M0R4W1"/>
<comment type="subcellular location">
    <subcellularLocation>
        <location evidence="1">Cell membrane</location>
    </subcellularLocation>
</comment>
<dbReference type="PANTHER" id="PTHR16529">
    <property type="entry name" value="CD177 ANTIGEN"/>
    <property type="match status" value="1"/>
</dbReference>
<dbReference type="OrthoDB" id="9538399at2759"/>
<dbReference type="eggNOG" id="ENOG502ST5V">
    <property type="taxonomic scope" value="Eukaryota"/>
</dbReference>
<dbReference type="PANTHER" id="PTHR16529:SF9">
    <property type="entry name" value="LY6_PLAUR DOMAIN CONTAINING 10-RELATED"/>
    <property type="match status" value="1"/>
</dbReference>
<dbReference type="SMR" id="M0R4W1"/>
<proteinExistence type="predicted"/>
<evidence type="ECO:0000313" key="6">
    <source>
        <dbReference type="Ensembl" id="ENSRNOP00000064410.1"/>
    </source>
</evidence>
<dbReference type="OMA" id="KGCTPAG"/>
<dbReference type="RefSeq" id="XP_006228572.1">
    <property type="nucleotide sequence ID" value="XM_006228510.5"/>
</dbReference>
<dbReference type="CDD" id="cd23624">
    <property type="entry name" value="TFP_LU_ECD_CD177_rpt3"/>
    <property type="match status" value="1"/>
</dbReference>
<evidence type="ECO:0000256" key="5">
    <source>
        <dbReference type="ARBA" id="ARBA00023180"/>
    </source>
</evidence>
<dbReference type="Proteomes" id="UP000002494">
    <property type="component" value="Chromosome 1"/>
</dbReference>
<dbReference type="PaxDb" id="10116-ENSRNOP00000064410"/>
<reference evidence="6" key="2">
    <citation type="submission" date="2025-08" db="UniProtKB">
        <authorList>
            <consortium name="Ensembl"/>
        </authorList>
    </citation>
    <scope>IDENTIFICATION</scope>
    <source>
        <strain evidence="6">Brown Norway</strain>
    </source>
</reference>
<keyword evidence="5" id="KW-0325">Glycoprotein</keyword>
<gene>
    <name evidence="6 8" type="primary">Lypd10</name>
    <name evidence="8" type="synonym">RGD1564380</name>
</gene>
<evidence type="ECO:0000256" key="3">
    <source>
        <dbReference type="ARBA" id="ARBA00022729"/>
    </source>
</evidence>
<dbReference type="Bgee" id="ENSRNOG00000022679">
    <property type="expression patterns" value="Expressed in testis and 1 other cell type or tissue"/>
</dbReference>
<dbReference type="InterPro" id="IPR051899">
    <property type="entry name" value="Fert-Immune_med_protein"/>
</dbReference>
<keyword evidence="2" id="KW-1003">Cell membrane</keyword>
<dbReference type="RefSeq" id="NP_001163800.1">
    <property type="nucleotide sequence ID" value="NM_001170329.1"/>
</dbReference>
<dbReference type="GO" id="GO:0005886">
    <property type="term" value="C:plasma membrane"/>
    <property type="evidence" value="ECO:0007669"/>
    <property type="project" value="UniProtKB-SubCell"/>
</dbReference>
<evidence type="ECO:0000313" key="8">
    <source>
        <dbReference type="RGD" id="1564380"/>
    </source>
</evidence>
<dbReference type="CDD" id="cd23633">
    <property type="entry name" value="TFP_LU_ECD_LYPD4_rpt2_like"/>
    <property type="match status" value="1"/>
</dbReference>
<dbReference type="RefSeq" id="XP_008757281.1">
    <property type="nucleotide sequence ID" value="XM_008759059.4"/>
</dbReference>
<dbReference type="InParanoid" id="M0R4W1"/>
<dbReference type="HOGENOM" id="CLU_077973_1_0_1"/>
<dbReference type="GeneTree" id="ENSGT00530000063351"/>
<keyword evidence="4" id="KW-0472">Membrane</keyword>
<dbReference type="GeneID" id="292711"/>
<name>M0R4W1_RAT</name>
<reference evidence="6" key="1">
    <citation type="submission" date="2024-01" db="EMBL/GenBank/DDBJ databases">
        <title>GRCr8: a new rat reference genome assembly contstructed from accurate long reads and long range scaffolding.</title>
        <authorList>
            <person name="Doris P.A."/>
            <person name="Kalbfleisch T."/>
            <person name="Li K."/>
            <person name="Howe K."/>
            <person name="Wood J."/>
        </authorList>
    </citation>
    <scope>NUCLEOTIDE SEQUENCE [LARGE SCALE GENOMIC DNA]</scope>
    <source>
        <strain evidence="6">Brown Norway</strain>
    </source>
</reference>
<keyword evidence="3" id="KW-0732">Signal</keyword>
<evidence type="ECO:0000256" key="2">
    <source>
        <dbReference type="ARBA" id="ARBA00022475"/>
    </source>
</evidence>
<sequence>MGACHIQYALLLSLLGFVPCSDSLTCLDGSMVKFGSNLTKEAVDWVEKLTASSDALMVMCQETLVLIDVGEQSVLLWSKGLSKLSGEIKKAQVFSSGPGIVAASYIHFCSTENCNKATSTKVLLDSLSLAASSKLGTLQCPVCLHFKGSCDPKSNLVLCPVNTKCYASSMGIQGGSLSIFLNIFGCLESSRNVLLNNQTSIGVMSVREILEVKSSNSLSHVLVPGTLLTWTLGLSALLSPLCAGISPLC</sequence>
<dbReference type="RGD" id="1564380">
    <property type="gene designation" value="Lypd10"/>
</dbReference>
<evidence type="ECO:0000256" key="4">
    <source>
        <dbReference type="ARBA" id="ARBA00023136"/>
    </source>
</evidence>